<organism evidence="3 4">
    <name type="scientific">Sphingomonas hylomeconis</name>
    <dbReference type="NCBI Taxonomy" id="1395958"/>
    <lineage>
        <taxon>Bacteria</taxon>
        <taxon>Pseudomonadati</taxon>
        <taxon>Pseudomonadota</taxon>
        <taxon>Alphaproteobacteria</taxon>
        <taxon>Sphingomonadales</taxon>
        <taxon>Sphingomonadaceae</taxon>
        <taxon>Sphingomonas</taxon>
    </lineage>
</organism>
<evidence type="ECO:0000313" key="3">
    <source>
        <dbReference type="EMBL" id="MFC3580812.1"/>
    </source>
</evidence>
<evidence type="ECO:0000256" key="2">
    <source>
        <dbReference type="SAM" id="SignalP"/>
    </source>
</evidence>
<evidence type="ECO:0000256" key="1">
    <source>
        <dbReference type="SAM" id="MobiDB-lite"/>
    </source>
</evidence>
<dbReference type="SUPFAM" id="SSF53955">
    <property type="entry name" value="Lysozyme-like"/>
    <property type="match status" value="1"/>
</dbReference>
<feature type="region of interest" description="Disordered" evidence="1">
    <location>
        <begin position="186"/>
        <end position="212"/>
    </location>
</feature>
<dbReference type="EMBL" id="JBHRXP010000007">
    <property type="protein sequence ID" value="MFC3580812.1"/>
    <property type="molecule type" value="Genomic_DNA"/>
</dbReference>
<gene>
    <name evidence="3" type="ORF">ACFONA_11615</name>
</gene>
<reference evidence="4" key="1">
    <citation type="journal article" date="2019" name="Int. J. Syst. Evol. Microbiol.">
        <title>The Global Catalogue of Microorganisms (GCM) 10K type strain sequencing project: providing services to taxonomists for standard genome sequencing and annotation.</title>
        <authorList>
            <consortium name="The Broad Institute Genomics Platform"/>
            <consortium name="The Broad Institute Genome Sequencing Center for Infectious Disease"/>
            <person name="Wu L."/>
            <person name="Ma J."/>
        </authorList>
    </citation>
    <scope>NUCLEOTIDE SEQUENCE [LARGE SCALE GENOMIC DNA]</scope>
    <source>
        <strain evidence="4">KCTC 42739</strain>
    </source>
</reference>
<dbReference type="CDD" id="cd13400">
    <property type="entry name" value="LT_IagB-like"/>
    <property type="match status" value="1"/>
</dbReference>
<dbReference type="InterPro" id="IPR023346">
    <property type="entry name" value="Lysozyme-like_dom_sf"/>
</dbReference>
<dbReference type="RefSeq" id="WP_261294181.1">
    <property type="nucleotide sequence ID" value="NZ_JANQBK010000005.1"/>
</dbReference>
<feature type="signal peptide" evidence="2">
    <location>
        <begin position="1"/>
        <end position="29"/>
    </location>
</feature>
<evidence type="ECO:0000313" key="4">
    <source>
        <dbReference type="Proteomes" id="UP001595713"/>
    </source>
</evidence>
<accession>A0ABV7SYW4</accession>
<keyword evidence="4" id="KW-1185">Reference proteome</keyword>
<comment type="caution">
    <text evidence="3">The sequence shown here is derived from an EMBL/GenBank/DDBJ whole genome shotgun (WGS) entry which is preliminary data.</text>
</comment>
<keyword evidence="2" id="KW-0732">Signal</keyword>
<name>A0ABV7SYW4_9SPHN</name>
<proteinExistence type="predicted"/>
<feature type="chain" id="PRO_5046359177" evidence="2">
    <location>
        <begin position="30"/>
        <end position="212"/>
    </location>
</feature>
<protein>
    <submittedName>
        <fullName evidence="3">Lytic transglycosylase domain-containing protein</fullName>
    </submittedName>
</protein>
<dbReference type="Proteomes" id="UP001595713">
    <property type="component" value="Unassembled WGS sequence"/>
</dbReference>
<sequence>MIGKRPLHSVVWRFALALGLLAPTGAATATPRSSRDPVSEELVAACIGRAAGGQAWLEKTLWGLRDQEGGWVGAEVRNSDGSHDLGPLQVNSWWVSRIAVRTGQPPAQVRWWLTNDACFNVQAARWIFLSSLATAQDYWLAIGAYHSGIHWRQRRYALSVAGHLRRRFGPTVFGSRISTLARIPSAGHDDVPRRRPPSTIEPAVATSDGSHR</sequence>